<organism evidence="4 5">
    <name type="scientific">Elysia marginata</name>
    <dbReference type="NCBI Taxonomy" id="1093978"/>
    <lineage>
        <taxon>Eukaryota</taxon>
        <taxon>Metazoa</taxon>
        <taxon>Spiralia</taxon>
        <taxon>Lophotrochozoa</taxon>
        <taxon>Mollusca</taxon>
        <taxon>Gastropoda</taxon>
        <taxon>Heterobranchia</taxon>
        <taxon>Euthyneura</taxon>
        <taxon>Panpulmonata</taxon>
        <taxon>Sacoglossa</taxon>
        <taxon>Placobranchoidea</taxon>
        <taxon>Plakobranchidae</taxon>
        <taxon>Elysia</taxon>
    </lineage>
</organism>
<gene>
    <name evidence="4" type="ORF">ElyMa_006945700</name>
</gene>
<dbReference type="Proteomes" id="UP000762676">
    <property type="component" value="Unassembled WGS sequence"/>
</dbReference>
<feature type="compositionally biased region" description="Basic and acidic residues" evidence="2">
    <location>
        <begin position="55"/>
        <end position="65"/>
    </location>
</feature>
<accession>A0AAV4JMP3</accession>
<name>A0AAV4JMP3_9GAST</name>
<evidence type="ECO:0000259" key="3">
    <source>
        <dbReference type="PROSITE" id="PS50958"/>
    </source>
</evidence>
<keyword evidence="1" id="KW-1015">Disulfide bond</keyword>
<feature type="compositionally biased region" description="Basic and acidic residues" evidence="2">
    <location>
        <begin position="89"/>
        <end position="98"/>
    </location>
</feature>
<dbReference type="PROSITE" id="PS50958">
    <property type="entry name" value="SMB_2"/>
    <property type="match status" value="1"/>
</dbReference>
<feature type="region of interest" description="Disordered" evidence="2">
    <location>
        <begin position="411"/>
        <end position="430"/>
    </location>
</feature>
<keyword evidence="5" id="KW-1185">Reference proteome</keyword>
<evidence type="ECO:0000256" key="1">
    <source>
        <dbReference type="ARBA" id="ARBA00023157"/>
    </source>
</evidence>
<feature type="compositionally biased region" description="Polar residues" evidence="2">
    <location>
        <begin position="40"/>
        <end position="54"/>
    </location>
</feature>
<reference evidence="4 5" key="1">
    <citation type="journal article" date="2021" name="Elife">
        <title>Chloroplast acquisition without the gene transfer in kleptoplastic sea slugs, Plakobranchus ocellatus.</title>
        <authorList>
            <person name="Maeda T."/>
            <person name="Takahashi S."/>
            <person name="Yoshida T."/>
            <person name="Shimamura S."/>
            <person name="Takaki Y."/>
            <person name="Nagai Y."/>
            <person name="Toyoda A."/>
            <person name="Suzuki Y."/>
            <person name="Arimoto A."/>
            <person name="Ishii H."/>
            <person name="Satoh N."/>
            <person name="Nishiyama T."/>
            <person name="Hasebe M."/>
            <person name="Maruyama T."/>
            <person name="Minagawa J."/>
            <person name="Obokata J."/>
            <person name="Shigenobu S."/>
        </authorList>
    </citation>
    <scope>NUCLEOTIDE SEQUENCE [LARGE SCALE GENOMIC DNA]</scope>
</reference>
<sequence length="998" mass="112129">MVSPTLNTYRPAYTCTLTLLNVLLFADSPVVTLVITTENSAHLSPQDSSSTEASVKSEVHLDSSKQFRQKPAHVTKVQSEYSSHRTRFPKTDKERDMRASSVQTRRLRNGKGQSAGLREYPENNITYPGFRNFTQDQSSEANLAKMRAKEMWDKIPKIANFTTTGQLDSNLSTRLESNSMVEGLLDSNSMVEGLLDSNSMVEGFMNNDTAIEGSINDSNIMEGSLNDSIMIGRLLDDNRSNLFKWDFKNADFLLMNISTDFIDEKSEDNPLAISTCNVSIPDSPTKVSLFEQKSNDSNLKTQGTGSVDMKPPKTSSSSSTCNTTEPAGSFRTTSRNAASCIQRCGEDNYYPCSCNEKCLVHKTCCEDLAQACPEVYHRALGRFGHLLSSSVRCDPVSDVLMVNSCPSEIDQREVLPGTGNPPRNPVQGQSFPKEALHRTGKPLENSLGDQISFKLAQHGTGNPLRKTLQDQSSATEILQGTENPPRNSPSKTAQKQSSMTNRPLNAIDILSNAPVTDYATGIIFANARIFQCNKQLDYHGMTVAPGTWKTHVGSSDEAKNSIETHRDRVDQVVDLSSYSYSPPRSHPVSAGSVCFNDSVRSCIDKMSTKLGLHQLTCYKSVTDYHKERKTIKLANPDPQDICAWCLSEYQSSLENPFRYNLYGYGLKVLMSLSPNPSQVVYALHYDSQRLRNPFPWLAWTCNVPENTTSVSNTQTACRVLKCQKLFQITPDGFCRKLVEIEIFIQDGFLFEQEMCWIEPDAFFELIACFLREFYELKATSKPYRLFRVHQNSWNKNMTVVRMEVYYDASQFEDLFFYLYSKDEMSLALLYFIKHFCLRNKLSMTAGDSDTIMNQGNVSLSPNIDQINSHEALANTLWTSLVSDFTIPQKDFEKAINSPAIIIFGYCFQFGTERGFLAETLHCDSSRVSILTNASSVKIADQVSQTADRKCIRDMNEMVNFKSKGNTVVHVCRFIYLSLFASLLRFWQYVISQCKALRG</sequence>
<dbReference type="InterPro" id="IPR001212">
    <property type="entry name" value="Somatomedin_B_dom"/>
</dbReference>
<protein>
    <submittedName>
        <fullName evidence="4">Carbohydrate sulfotransferase</fullName>
    </submittedName>
</protein>
<dbReference type="SUPFAM" id="SSF90188">
    <property type="entry name" value="Somatomedin B domain"/>
    <property type="match status" value="1"/>
</dbReference>
<feature type="region of interest" description="Disordered" evidence="2">
    <location>
        <begin position="40"/>
        <end position="122"/>
    </location>
</feature>
<feature type="domain" description="SMB" evidence="3">
    <location>
        <begin position="336"/>
        <end position="376"/>
    </location>
</feature>
<dbReference type="InterPro" id="IPR036024">
    <property type="entry name" value="Somatomedin_B-like_dom_sf"/>
</dbReference>
<evidence type="ECO:0000313" key="4">
    <source>
        <dbReference type="EMBL" id="GFS22242.1"/>
    </source>
</evidence>
<dbReference type="AlphaFoldDB" id="A0AAV4JMP3"/>
<evidence type="ECO:0000256" key="2">
    <source>
        <dbReference type="SAM" id="MobiDB-lite"/>
    </source>
</evidence>
<feature type="region of interest" description="Disordered" evidence="2">
    <location>
        <begin position="294"/>
        <end position="331"/>
    </location>
</feature>
<comment type="caution">
    <text evidence="4">The sequence shown here is derived from an EMBL/GenBank/DDBJ whole genome shotgun (WGS) entry which is preliminary data.</text>
</comment>
<feature type="compositionally biased region" description="Low complexity" evidence="2">
    <location>
        <begin position="314"/>
        <end position="324"/>
    </location>
</feature>
<proteinExistence type="predicted"/>
<feature type="compositionally biased region" description="Polar residues" evidence="2">
    <location>
        <begin position="294"/>
        <end position="305"/>
    </location>
</feature>
<dbReference type="EMBL" id="BMAT01013890">
    <property type="protein sequence ID" value="GFS22242.1"/>
    <property type="molecule type" value="Genomic_DNA"/>
</dbReference>
<feature type="region of interest" description="Disordered" evidence="2">
    <location>
        <begin position="478"/>
        <end position="500"/>
    </location>
</feature>
<evidence type="ECO:0000313" key="5">
    <source>
        <dbReference type="Proteomes" id="UP000762676"/>
    </source>
</evidence>